<dbReference type="RefSeq" id="WP_145894217.1">
    <property type="nucleotide sequence ID" value="NZ_VOBQ01000013.1"/>
</dbReference>
<organism evidence="1 2">
    <name type="scientific">Caenimonas sedimenti</name>
    <dbReference type="NCBI Taxonomy" id="2596921"/>
    <lineage>
        <taxon>Bacteria</taxon>
        <taxon>Pseudomonadati</taxon>
        <taxon>Pseudomonadota</taxon>
        <taxon>Betaproteobacteria</taxon>
        <taxon>Burkholderiales</taxon>
        <taxon>Comamonadaceae</taxon>
        <taxon>Caenimonas</taxon>
    </lineage>
</organism>
<proteinExistence type="predicted"/>
<evidence type="ECO:0008006" key="3">
    <source>
        <dbReference type="Google" id="ProtNLM"/>
    </source>
</evidence>
<dbReference type="AlphaFoldDB" id="A0A562ZN55"/>
<dbReference type="Proteomes" id="UP000318199">
    <property type="component" value="Unassembled WGS sequence"/>
</dbReference>
<comment type="caution">
    <text evidence="1">The sequence shown here is derived from an EMBL/GenBank/DDBJ whole genome shotgun (WGS) entry which is preliminary data.</text>
</comment>
<name>A0A562ZN55_9BURK</name>
<evidence type="ECO:0000313" key="1">
    <source>
        <dbReference type="EMBL" id="TWO70022.1"/>
    </source>
</evidence>
<dbReference type="EMBL" id="VOBQ01000013">
    <property type="protein sequence ID" value="TWO70022.1"/>
    <property type="molecule type" value="Genomic_DNA"/>
</dbReference>
<dbReference type="OrthoDB" id="3240019at2"/>
<protein>
    <recommendedName>
        <fullName evidence="3">AbiEi antitoxin C-terminal domain-containing protein</fullName>
    </recommendedName>
</protein>
<reference evidence="1 2" key="1">
    <citation type="submission" date="2019-07" db="EMBL/GenBank/DDBJ databases">
        <title>Caenimonas sedimenti sp. nov., isolated from activated sludge.</title>
        <authorList>
            <person name="Xu J."/>
        </authorList>
    </citation>
    <scope>NUCLEOTIDE SEQUENCE [LARGE SCALE GENOMIC DNA]</scope>
    <source>
        <strain evidence="1 2">HX-9-20</strain>
    </source>
</reference>
<keyword evidence="2" id="KW-1185">Reference proteome</keyword>
<sequence>MDLTADPIKLARLKVSKAAMHRHFEASTQRTFGAVELAALIEEKAVAWRLPANASPRDVIEFLTQNSKLKRITLPRHSGNASISIFTWNTPSIYQLLQTSHPSSYFTHSTALHFHKLSSTSPAAIYLNTEQRPRQQDGELQQHRIDSAFRRHPRVTQSVGHVDDTRVHFVNGMHTGAAGVIEQEVSIAGVGASPLRFTNLSRTLIDIVVRPAYSGGAREVINAYKAARDQTSPKELADLLSQLNYIYPYHQSVGYCLEQAGHSQASLRALKRLPREFEFYLVHHRGDFKYIPEWRLHIPADLEI</sequence>
<evidence type="ECO:0000313" key="2">
    <source>
        <dbReference type="Proteomes" id="UP000318199"/>
    </source>
</evidence>
<accession>A0A562ZN55</accession>
<gene>
    <name evidence="1" type="ORF">FN976_16905</name>
</gene>